<keyword evidence="12" id="KW-0624">Polysaccharide degradation</keyword>
<dbReference type="PANTHER" id="PTHR33353:SF36">
    <property type="entry name" value="ENDO-BETA-1,4-GLUCANASE D"/>
    <property type="match status" value="1"/>
</dbReference>
<keyword evidence="3" id="KW-0964">Secreted</keyword>
<evidence type="ECO:0000256" key="10">
    <source>
        <dbReference type="ARBA" id="ARBA00023157"/>
    </source>
</evidence>
<comment type="similarity">
    <text evidence="13">Belongs to the polysaccharide monooxygenase AA9 family.</text>
</comment>
<feature type="signal peptide" evidence="17">
    <location>
        <begin position="1"/>
        <end position="32"/>
    </location>
</feature>
<evidence type="ECO:0000256" key="12">
    <source>
        <dbReference type="ARBA" id="ARBA00023326"/>
    </source>
</evidence>
<dbReference type="EMBL" id="MU853366">
    <property type="protein sequence ID" value="KAK4108115.1"/>
    <property type="molecule type" value="Genomic_DNA"/>
</dbReference>
<dbReference type="PANTHER" id="PTHR33353">
    <property type="entry name" value="PUTATIVE (AFU_ORTHOLOGUE AFUA_1G12560)-RELATED"/>
    <property type="match status" value="1"/>
</dbReference>
<sequence>MPPLVSLPTLPLHLTDLLTLLTLLTLPLTCHGHSHLSHITINGLLYHGFDPRPNQQPNPPDHVGWSSGATDDGFVAPSKYSDPDIICHVSGTSPAAHAPIRAGDRVQVHWNGWPIGHVGPVLTYLARCDDSGSGSGKGGGCAGVDKTALRWTKVDDSAPVMAALTQGEPQVVGRGKGKLARERWATDVMIAANNTWLVEVPRGLRTGAYVLRQEIVALHFAERKGGAQNYPLCVNLWVEGLNGEESDGEFKMDGFDAREFYKEDDPGVWVNVSAAAMTRYVVPGPTVAVGAAPVPHAEQRVTAARAVGTPVVVVSGSRTAPFTSSGTATPRAKAGGEGRRYAGDRTSLRPDP</sequence>
<evidence type="ECO:0000313" key="19">
    <source>
        <dbReference type="EMBL" id="KAK4108115.1"/>
    </source>
</evidence>
<dbReference type="Proteomes" id="UP001302812">
    <property type="component" value="Unassembled WGS sequence"/>
</dbReference>
<feature type="domain" description="Auxiliary Activity family 9 catalytic" evidence="18">
    <location>
        <begin position="33"/>
        <end position="275"/>
    </location>
</feature>
<evidence type="ECO:0000256" key="15">
    <source>
        <dbReference type="ARBA" id="ARBA00047174"/>
    </source>
</evidence>
<evidence type="ECO:0000259" key="18">
    <source>
        <dbReference type="Pfam" id="PF03443"/>
    </source>
</evidence>
<proteinExistence type="inferred from homology"/>
<keyword evidence="9 19" id="KW-0503">Monooxygenase</keyword>
<evidence type="ECO:0000256" key="14">
    <source>
        <dbReference type="ARBA" id="ARBA00045077"/>
    </source>
</evidence>
<comment type="subcellular location">
    <subcellularLocation>
        <location evidence="2">Secreted</location>
    </subcellularLocation>
</comment>
<evidence type="ECO:0000256" key="2">
    <source>
        <dbReference type="ARBA" id="ARBA00004613"/>
    </source>
</evidence>
<evidence type="ECO:0000256" key="8">
    <source>
        <dbReference type="ARBA" id="ARBA00023008"/>
    </source>
</evidence>
<comment type="caution">
    <text evidence="19">The sequence shown here is derived from an EMBL/GenBank/DDBJ whole genome shotgun (WGS) entry which is preliminary data.</text>
</comment>
<keyword evidence="8" id="KW-0186">Copper</keyword>
<keyword evidence="11" id="KW-0119">Carbohydrate metabolism</keyword>
<evidence type="ECO:0000256" key="9">
    <source>
        <dbReference type="ARBA" id="ARBA00023033"/>
    </source>
</evidence>
<evidence type="ECO:0000256" key="1">
    <source>
        <dbReference type="ARBA" id="ARBA00001973"/>
    </source>
</evidence>
<evidence type="ECO:0000256" key="11">
    <source>
        <dbReference type="ARBA" id="ARBA00023277"/>
    </source>
</evidence>
<reference evidence="19" key="2">
    <citation type="submission" date="2023-05" db="EMBL/GenBank/DDBJ databases">
        <authorList>
            <consortium name="Lawrence Berkeley National Laboratory"/>
            <person name="Steindorff A."/>
            <person name="Hensen N."/>
            <person name="Bonometti L."/>
            <person name="Westerberg I."/>
            <person name="Brannstrom I.O."/>
            <person name="Guillou S."/>
            <person name="Cros-Aarteil S."/>
            <person name="Calhoun S."/>
            <person name="Haridas S."/>
            <person name="Kuo A."/>
            <person name="Mondo S."/>
            <person name="Pangilinan J."/>
            <person name="Riley R."/>
            <person name="Labutti K."/>
            <person name="Andreopoulos B."/>
            <person name="Lipzen A."/>
            <person name="Chen C."/>
            <person name="Yanf M."/>
            <person name="Daum C."/>
            <person name="Ng V."/>
            <person name="Clum A."/>
            <person name="Ohm R."/>
            <person name="Martin F."/>
            <person name="Silar P."/>
            <person name="Natvig D."/>
            <person name="Lalanne C."/>
            <person name="Gautier V."/>
            <person name="Ament-Velasquez S.L."/>
            <person name="Kruys A."/>
            <person name="Hutchinson M.I."/>
            <person name="Powell A.J."/>
            <person name="Barry K."/>
            <person name="Miller A.N."/>
            <person name="Grigoriev I.V."/>
            <person name="Debuchy R."/>
            <person name="Gladieux P."/>
            <person name="Thoren M.H."/>
            <person name="Johannesson H."/>
        </authorList>
    </citation>
    <scope>NUCLEOTIDE SEQUENCE</scope>
    <source>
        <strain evidence="19">CBS 508.74</strain>
    </source>
</reference>
<dbReference type="InterPro" id="IPR005103">
    <property type="entry name" value="AA9_LPMO"/>
</dbReference>
<evidence type="ECO:0000256" key="16">
    <source>
        <dbReference type="SAM" id="MobiDB-lite"/>
    </source>
</evidence>
<evidence type="ECO:0000256" key="6">
    <source>
        <dbReference type="ARBA" id="ARBA00023001"/>
    </source>
</evidence>
<evidence type="ECO:0000256" key="5">
    <source>
        <dbReference type="ARBA" id="ARBA00022729"/>
    </source>
</evidence>
<dbReference type="GO" id="GO:0005576">
    <property type="term" value="C:extracellular region"/>
    <property type="evidence" value="ECO:0007669"/>
    <property type="project" value="UniProtKB-SubCell"/>
</dbReference>
<accession>A0AAN6T7K2</accession>
<evidence type="ECO:0000256" key="4">
    <source>
        <dbReference type="ARBA" id="ARBA00022723"/>
    </source>
</evidence>
<comment type="catalytic activity">
    <reaction evidence="14">
        <text>[(1-&gt;4)-beta-D-glucosyl]n+m + reduced acceptor + O2 = 4-dehydro-beta-D-glucosyl-[(1-&gt;4)-beta-D-glucosyl]n-1 + [(1-&gt;4)-beta-D-glucosyl]m + acceptor + H2O.</text>
        <dbReference type="EC" id="1.14.99.56"/>
    </reaction>
</comment>
<gene>
    <name evidence="19" type="ORF">N656DRAFT_453644</name>
</gene>
<dbReference type="Gene3D" id="2.70.50.70">
    <property type="match status" value="1"/>
</dbReference>
<feature type="region of interest" description="Disordered" evidence="16">
    <location>
        <begin position="317"/>
        <end position="352"/>
    </location>
</feature>
<dbReference type="Pfam" id="PF03443">
    <property type="entry name" value="AA9"/>
    <property type="match status" value="1"/>
</dbReference>
<keyword evidence="6" id="KW-0136">Cellulose degradation</keyword>
<dbReference type="GeneID" id="89933819"/>
<reference evidence="19" key="1">
    <citation type="journal article" date="2023" name="Mol. Phylogenet. Evol.">
        <title>Genome-scale phylogeny and comparative genomics of the fungal order Sordariales.</title>
        <authorList>
            <person name="Hensen N."/>
            <person name="Bonometti L."/>
            <person name="Westerberg I."/>
            <person name="Brannstrom I.O."/>
            <person name="Guillou S."/>
            <person name="Cros-Aarteil S."/>
            <person name="Calhoun S."/>
            <person name="Haridas S."/>
            <person name="Kuo A."/>
            <person name="Mondo S."/>
            <person name="Pangilinan J."/>
            <person name="Riley R."/>
            <person name="LaButti K."/>
            <person name="Andreopoulos B."/>
            <person name="Lipzen A."/>
            <person name="Chen C."/>
            <person name="Yan M."/>
            <person name="Daum C."/>
            <person name="Ng V."/>
            <person name="Clum A."/>
            <person name="Steindorff A."/>
            <person name="Ohm R.A."/>
            <person name="Martin F."/>
            <person name="Silar P."/>
            <person name="Natvig D.O."/>
            <person name="Lalanne C."/>
            <person name="Gautier V."/>
            <person name="Ament-Velasquez S.L."/>
            <person name="Kruys A."/>
            <person name="Hutchinson M.I."/>
            <person name="Powell A.J."/>
            <person name="Barry K."/>
            <person name="Miller A.N."/>
            <person name="Grigoriev I.V."/>
            <person name="Debuchy R."/>
            <person name="Gladieux P."/>
            <person name="Hiltunen Thoren M."/>
            <person name="Johannesson H."/>
        </authorList>
    </citation>
    <scope>NUCLEOTIDE SEQUENCE</scope>
    <source>
        <strain evidence="19">CBS 508.74</strain>
    </source>
</reference>
<feature type="chain" id="PRO_5042946770" description="lytic cellulose monooxygenase (C4-dehydrogenating)" evidence="17">
    <location>
        <begin position="33"/>
        <end position="352"/>
    </location>
</feature>
<protein>
    <recommendedName>
        <fullName evidence="15">lytic cellulose monooxygenase (C4-dehydrogenating)</fullName>
        <ecNumber evidence="15">1.14.99.56</ecNumber>
    </recommendedName>
</protein>
<evidence type="ECO:0000256" key="13">
    <source>
        <dbReference type="ARBA" id="ARBA00044502"/>
    </source>
</evidence>
<dbReference type="EC" id="1.14.99.56" evidence="15"/>
<name>A0AAN6T7K2_9PEZI</name>
<dbReference type="InterPro" id="IPR049892">
    <property type="entry name" value="AA9"/>
</dbReference>
<keyword evidence="4" id="KW-0479">Metal-binding</keyword>
<evidence type="ECO:0000256" key="17">
    <source>
        <dbReference type="SAM" id="SignalP"/>
    </source>
</evidence>
<dbReference type="CDD" id="cd21175">
    <property type="entry name" value="LPMO_AA9"/>
    <property type="match status" value="1"/>
</dbReference>
<evidence type="ECO:0000313" key="20">
    <source>
        <dbReference type="Proteomes" id="UP001302812"/>
    </source>
</evidence>
<dbReference type="GO" id="GO:0030245">
    <property type="term" value="P:cellulose catabolic process"/>
    <property type="evidence" value="ECO:0007669"/>
    <property type="project" value="UniProtKB-KW"/>
</dbReference>
<dbReference type="AlphaFoldDB" id="A0AAN6T7K2"/>
<feature type="compositionally biased region" description="Polar residues" evidence="16">
    <location>
        <begin position="317"/>
        <end position="328"/>
    </location>
</feature>
<dbReference type="GO" id="GO:0004497">
    <property type="term" value="F:monooxygenase activity"/>
    <property type="evidence" value="ECO:0007669"/>
    <property type="project" value="UniProtKB-KW"/>
</dbReference>
<dbReference type="GO" id="GO:0046872">
    <property type="term" value="F:metal ion binding"/>
    <property type="evidence" value="ECO:0007669"/>
    <property type="project" value="UniProtKB-KW"/>
</dbReference>
<keyword evidence="7" id="KW-0560">Oxidoreductase</keyword>
<dbReference type="RefSeq" id="XP_064665685.1">
    <property type="nucleotide sequence ID" value="XM_064809695.1"/>
</dbReference>
<keyword evidence="5 17" id="KW-0732">Signal</keyword>
<keyword evidence="20" id="KW-1185">Reference proteome</keyword>
<organism evidence="19 20">
    <name type="scientific">Canariomyces notabilis</name>
    <dbReference type="NCBI Taxonomy" id="2074819"/>
    <lineage>
        <taxon>Eukaryota</taxon>
        <taxon>Fungi</taxon>
        <taxon>Dikarya</taxon>
        <taxon>Ascomycota</taxon>
        <taxon>Pezizomycotina</taxon>
        <taxon>Sordariomycetes</taxon>
        <taxon>Sordariomycetidae</taxon>
        <taxon>Sordariales</taxon>
        <taxon>Chaetomiaceae</taxon>
        <taxon>Canariomyces</taxon>
    </lineage>
</organism>
<evidence type="ECO:0000256" key="7">
    <source>
        <dbReference type="ARBA" id="ARBA00023002"/>
    </source>
</evidence>
<keyword evidence="10" id="KW-1015">Disulfide bond</keyword>
<comment type="cofactor">
    <cofactor evidence="1">
        <name>Cu(2+)</name>
        <dbReference type="ChEBI" id="CHEBI:29036"/>
    </cofactor>
</comment>
<feature type="compositionally biased region" description="Basic and acidic residues" evidence="16">
    <location>
        <begin position="334"/>
        <end position="352"/>
    </location>
</feature>
<evidence type="ECO:0000256" key="3">
    <source>
        <dbReference type="ARBA" id="ARBA00022525"/>
    </source>
</evidence>